<keyword evidence="1" id="KW-1133">Transmembrane helix</keyword>
<keyword evidence="1" id="KW-0472">Membrane</keyword>
<reference evidence="3" key="1">
    <citation type="submission" date="2024-06" db="EMBL/GenBank/DDBJ databases">
        <authorList>
            <person name="Ryan C."/>
        </authorList>
    </citation>
    <scope>NUCLEOTIDE SEQUENCE [LARGE SCALE GENOMIC DNA]</scope>
</reference>
<keyword evidence="1" id="KW-0812">Transmembrane</keyword>
<dbReference type="Proteomes" id="UP001497457">
    <property type="component" value="Chromosome 25rd"/>
</dbReference>
<feature type="transmembrane region" description="Helical" evidence="1">
    <location>
        <begin position="71"/>
        <end position="89"/>
    </location>
</feature>
<gene>
    <name evidence="2" type="ORF">URODEC1_LOCUS64190</name>
</gene>
<reference evidence="2 3" key="2">
    <citation type="submission" date="2024-10" db="EMBL/GenBank/DDBJ databases">
        <authorList>
            <person name="Ryan C."/>
        </authorList>
    </citation>
    <scope>NUCLEOTIDE SEQUENCE [LARGE SCALE GENOMIC DNA]</scope>
</reference>
<organism evidence="2 3">
    <name type="scientific">Urochloa decumbens</name>
    <dbReference type="NCBI Taxonomy" id="240449"/>
    <lineage>
        <taxon>Eukaryota</taxon>
        <taxon>Viridiplantae</taxon>
        <taxon>Streptophyta</taxon>
        <taxon>Embryophyta</taxon>
        <taxon>Tracheophyta</taxon>
        <taxon>Spermatophyta</taxon>
        <taxon>Magnoliopsida</taxon>
        <taxon>Liliopsida</taxon>
        <taxon>Poales</taxon>
        <taxon>Poaceae</taxon>
        <taxon>PACMAD clade</taxon>
        <taxon>Panicoideae</taxon>
        <taxon>Panicodae</taxon>
        <taxon>Paniceae</taxon>
        <taxon>Melinidinae</taxon>
        <taxon>Urochloa</taxon>
    </lineage>
</organism>
<proteinExistence type="predicted"/>
<accession>A0ABC9BDR1</accession>
<dbReference type="EMBL" id="OZ075135">
    <property type="protein sequence ID" value="CAL4999180.1"/>
    <property type="molecule type" value="Genomic_DNA"/>
</dbReference>
<feature type="transmembrane region" description="Helical" evidence="1">
    <location>
        <begin position="101"/>
        <end position="120"/>
    </location>
</feature>
<feature type="transmembrane region" description="Helical" evidence="1">
    <location>
        <begin position="140"/>
        <end position="162"/>
    </location>
</feature>
<dbReference type="AlphaFoldDB" id="A0ABC9BDR1"/>
<protein>
    <submittedName>
        <fullName evidence="2">Uncharacterized protein</fullName>
    </submittedName>
</protein>
<evidence type="ECO:0000256" key="1">
    <source>
        <dbReference type="SAM" id="Phobius"/>
    </source>
</evidence>
<name>A0ABC9BDR1_9POAL</name>
<keyword evidence="3" id="KW-1185">Reference proteome</keyword>
<sequence length="169" mass="18785">MALNFLRPGAPQDQPPAGILPTAKSAIFVAVLNAGITFIASPSYLRPCHGGGAAGSDGHLEQMYYDLYRKANFVTFMLGVALLFSPTVFRSPAWAPAAKWTVWVTKVLTGVTLTYSLSVLHSCLRMYAWPLFDWLSHGFYHHFLLTATIVFLCNIVYCYSVYCSELRHV</sequence>
<evidence type="ECO:0000313" key="3">
    <source>
        <dbReference type="Proteomes" id="UP001497457"/>
    </source>
</evidence>
<evidence type="ECO:0000313" key="2">
    <source>
        <dbReference type="EMBL" id="CAL4999180.1"/>
    </source>
</evidence>